<accession>F0ZIX2</accession>
<dbReference type="AlphaFoldDB" id="F0ZIX2"/>
<gene>
    <name evidence="1" type="ORF">DICPUDRAFT_32387</name>
</gene>
<evidence type="ECO:0000313" key="2">
    <source>
        <dbReference type="Proteomes" id="UP000001064"/>
    </source>
</evidence>
<organism evidence="1 2">
    <name type="scientific">Dictyostelium purpureum</name>
    <name type="common">Slime mold</name>
    <dbReference type="NCBI Taxonomy" id="5786"/>
    <lineage>
        <taxon>Eukaryota</taxon>
        <taxon>Amoebozoa</taxon>
        <taxon>Evosea</taxon>
        <taxon>Eumycetozoa</taxon>
        <taxon>Dictyostelia</taxon>
        <taxon>Dictyosteliales</taxon>
        <taxon>Dictyosteliaceae</taxon>
        <taxon>Dictyostelium</taxon>
    </lineage>
</organism>
<dbReference type="VEuPathDB" id="AmoebaDB:DICPUDRAFT_32387"/>
<name>F0ZIX2_DICPU</name>
<dbReference type="Proteomes" id="UP000001064">
    <property type="component" value="Unassembled WGS sequence"/>
</dbReference>
<dbReference type="GeneID" id="10501322"/>
<proteinExistence type="predicted"/>
<dbReference type="EMBL" id="GL871037">
    <property type="protein sequence ID" value="EGC36116.1"/>
    <property type="molecule type" value="Genomic_DNA"/>
</dbReference>
<dbReference type="InParanoid" id="F0ZIX2"/>
<protein>
    <submittedName>
        <fullName evidence="1">Uncharacterized protein</fullName>
    </submittedName>
</protein>
<evidence type="ECO:0000313" key="1">
    <source>
        <dbReference type="EMBL" id="EGC36116.1"/>
    </source>
</evidence>
<dbReference type="OrthoDB" id="10439485at2759"/>
<sequence length="54" mass="6316">MDGNKIITEENENDFVFKLKVLFNQLVHIPTMLATLKNEISPNFLKRKTNKLNL</sequence>
<dbReference type="RefSeq" id="XP_003287373.1">
    <property type="nucleotide sequence ID" value="XM_003287325.1"/>
</dbReference>
<keyword evidence="2" id="KW-1185">Reference proteome</keyword>
<feature type="non-terminal residue" evidence="1">
    <location>
        <position position="54"/>
    </location>
</feature>
<dbReference type="KEGG" id="dpp:DICPUDRAFT_32387"/>
<reference evidence="2" key="1">
    <citation type="journal article" date="2011" name="Genome Biol.">
        <title>Comparative genomics of the social amoebae Dictyostelium discoideum and Dictyostelium purpureum.</title>
        <authorList>
            <consortium name="US DOE Joint Genome Institute (JGI-PGF)"/>
            <person name="Sucgang R."/>
            <person name="Kuo A."/>
            <person name="Tian X."/>
            <person name="Salerno W."/>
            <person name="Parikh A."/>
            <person name="Feasley C.L."/>
            <person name="Dalin E."/>
            <person name="Tu H."/>
            <person name="Huang E."/>
            <person name="Barry K."/>
            <person name="Lindquist E."/>
            <person name="Shapiro H."/>
            <person name="Bruce D."/>
            <person name="Schmutz J."/>
            <person name="Salamov A."/>
            <person name="Fey P."/>
            <person name="Gaudet P."/>
            <person name="Anjard C."/>
            <person name="Babu M.M."/>
            <person name="Basu S."/>
            <person name="Bushmanova Y."/>
            <person name="van der Wel H."/>
            <person name="Katoh-Kurasawa M."/>
            <person name="Dinh C."/>
            <person name="Coutinho P.M."/>
            <person name="Saito T."/>
            <person name="Elias M."/>
            <person name="Schaap P."/>
            <person name="Kay R.R."/>
            <person name="Henrissat B."/>
            <person name="Eichinger L."/>
            <person name="Rivero F."/>
            <person name="Putnam N.H."/>
            <person name="West C.M."/>
            <person name="Loomis W.F."/>
            <person name="Chisholm R.L."/>
            <person name="Shaulsky G."/>
            <person name="Strassmann J.E."/>
            <person name="Queller D.C."/>
            <person name="Kuspa A."/>
            <person name="Grigoriev I.V."/>
        </authorList>
    </citation>
    <scope>NUCLEOTIDE SEQUENCE [LARGE SCALE GENOMIC DNA]</scope>
    <source>
        <strain evidence="2">QSDP1</strain>
    </source>
</reference>